<proteinExistence type="predicted"/>
<sequence>MHPALHLDNLKRLPASVKYRANGAMSASRSRTLEDIQRVRDYIINAPQSERQYSLPVLYFNLNPSRIPDLDLLSTADKIDLDSSGQCATDADAAIAKALLSLELLYAMTLPDGVGVDIWPRVWPWVRFLYLYIHSNNSPLHLDAEREFLLDFMTFAGTLGSHSETRQLMLSTPWLWFMVGRTWACAPSIPDAPQRLLAFQTLRRFIIQDQIKNPENMEELVNGAGGTLFDLARVIVHSIDAVASRDSMDLPNQIFLLWGAFVFIGKLDPALGEKLGDPMASSIAEFGEALIANHVMEAMLKALCAISMDSSPEKDKDMVLDSGLAMLSVLSTSASGWALIPSAVDNGLIQLPLFCAASPSAFALRGQLAFFFHQLLPGILVDYHVLTAVDAQWQEIKSIVNDNTFSLQGFEEWWNPFSLLVKERLQTLHAYNTSSVRLRACDNLECSVIDKKNKFRRCSGCQSSYYCSAACQMADWRNGGHREICASSGTLLLGKRNNEEFTARQRSFLRWLVHQDYLKAKTNISCEQALFLSKLPDQAFITTYDYTLGTMKVKVEIKAAVSETDLLFGAEWRNILKRAERKESGGRMGVDVMYVRGPKGVRSLVIPLRLSESVVKDRLTHLARALPGSPMEVWNAVTRILHVHGVNVVEIH</sequence>
<evidence type="ECO:0000259" key="5">
    <source>
        <dbReference type="PROSITE" id="PS50865"/>
    </source>
</evidence>
<keyword evidence="1" id="KW-0479">Metal-binding</keyword>
<evidence type="ECO:0000256" key="1">
    <source>
        <dbReference type="ARBA" id="ARBA00022723"/>
    </source>
</evidence>
<evidence type="ECO:0000256" key="2">
    <source>
        <dbReference type="ARBA" id="ARBA00022771"/>
    </source>
</evidence>
<comment type="caution">
    <text evidence="6">The sequence shown here is derived from an EMBL/GenBank/DDBJ whole genome shotgun (WGS) entry which is preliminary data.</text>
</comment>
<dbReference type="PROSITE" id="PS50865">
    <property type="entry name" value="ZF_MYND_2"/>
    <property type="match status" value="1"/>
</dbReference>
<feature type="domain" description="MYND-type" evidence="5">
    <location>
        <begin position="446"/>
        <end position="485"/>
    </location>
</feature>
<keyword evidence="2 4" id="KW-0863">Zinc-finger</keyword>
<dbReference type="EMBL" id="JAWWNJ010000121">
    <property type="protein sequence ID" value="KAK6988637.1"/>
    <property type="molecule type" value="Genomic_DNA"/>
</dbReference>
<dbReference type="SUPFAM" id="SSF144232">
    <property type="entry name" value="HIT/MYND zinc finger-like"/>
    <property type="match status" value="1"/>
</dbReference>
<dbReference type="AlphaFoldDB" id="A0AAV9ZQF3"/>
<name>A0AAV9ZQF3_9AGAR</name>
<organism evidence="6 7">
    <name type="scientific">Favolaschia claudopus</name>
    <dbReference type="NCBI Taxonomy" id="2862362"/>
    <lineage>
        <taxon>Eukaryota</taxon>
        <taxon>Fungi</taxon>
        <taxon>Dikarya</taxon>
        <taxon>Basidiomycota</taxon>
        <taxon>Agaricomycotina</taxon>
        <taxon>Agaricomycetes</taxon>
        <taxon>Agaricomycetidae</taxon>
        <taxon>Agaricales</taxon>
        <taxon>Marasmiineae</taxon>
        <taxon>Mycenaceae</taxon>
        <taxon>Favolaschia</taxon>
    </lineage>
</organism>
<keyword evidence="7" id="KW-1185">Reference proteome</keyword>
<dbReference type="GO" id="GO:0008270">
    <property type="term" value="F:zinc ion binding"/>
    <property type="evidence" value="ECO:0007669"/>
    <property type="project" value="UniProtKB-KW"/>
</dbReference>
<evidence type="ECO:0000256" key="4">
    <source>
        <dbReference type="PROSITE-ProRule" id="PRU00134"/>
    </source>
</evidence>
<reference evidence="6 7" key="1">
    <citation type="journal article" date="2024" name="J Genomics">
        <title>Draft genome sequencing and assembly of Favolaschia claudopus CIRM-BRFM 2984 isolated from oak limbs.</title>
        <authorList>
            <person name="Navarro D."/>
            <person name="Drula E."/>
            <person name="Chaduli D."/>
            <person name="Cazenave R."/>
            <person name="Ahrendt S."/>
            <person name="Wang J."/>
            <person name="Lipzen A."/>
            <person name="Daum C."/>
            <person name="Barry K."/>
            <person name="Grigoriev I.V."/>
            <person name="Favel A."/>
            <person name="Rosso M.N."/>
            <person name="Martin F."/>
        </authorList>
    </citation>
    <scope>NUCLEOTIDE SEQUENCE [LARGE SCALE GENOMIC DNA]</scope>
    <source>
        <strain evidence="6 7">CIRM-BRFM 2984</strain>
    </source>
</reference>
<dbReference type="Pfam" id="PF01753">
    <property type="entry name" value="zf-MYND"/>
    <property type="match status" value="1"/>
</dbReference>
<evidence type="ECO:0000313" key="7">
    <source>
        <dbReference type="Proteomes" id="UP001362999"/>
    </source>
</evidence>
<gene>
    <name evidence="6" type="ORF">R3P38DRAFT_3095172</name>
</gene>
<dbReference type="InterPro" id="IPR002893">
    <property type="entry name" value="Znf_MYND"/>
</dbReference>
<dbReference type="Gene3D" id="6.10.140.2220">
    <property type="match status" value="1"/>
</dbReference>
<keyword evidence="3" id="KW-0862">Zinc</keyword>
<dbReference type="Proteomes" id="UP001362999">
    <property type="component" value="Unassembled WGS sequence"/>
</dbReference>
<evidence type="ECO:0000313" key="6">
    <source>
        <dbReference type="EMBL" id="KAK6988637.1"/>
    </source>
</evidence>
<accession>A0AAV9ZQF3</accession>
<evidence type="ECO:0000256" key="3">
    <source>
        <dbReference type="ARBA" id="ARBA00022833"/>
    </source>
</evidence>
<protein>
    <recommendedName>
        <fullName evidence="5">MYND-type domain-containing protein</fullName>
    </recommendedName>
</protein>